<dbReference type="HOGENOM" id="CLU_2698812_0_0_4"/>
<protein>
    <submittedName>
        <fullName evidence="1">Uncharacterized protein</fullName>
    </submittedName>
</protein>
<reference evidence="1 2" key="1">
    <citation type="submission" date="2009-01" db="EMBL/GenBank/DDBJ databases">
        <authorList>
            <person name="Fulton L."/>
            <person name="Clifton S."/>
            <person name="Chinwalla A.T."/>
            <person name="Mitreva M."/>
            <person name="Sodergren E."/>
            <person name="Weinstock G."/>
            <person name="Clifton S."/>
            <person name="Dooling D.J."/>
            <person name="Fulton B."/>
            <person name="Minx P."/>
            <person name="Pepin K.H."/>
            <person name="Johnson M."/>
            <person name="Bhonagiri V."/>
            <person name="Nash W.E."/>
            <person name="Mardis E.R."/>
            <person name="Wilson R.K."/>
        </authorList>
    </citation>
    <scope>NUCLEOTIDE SEQUENCE [LARGE SCALE GENOMIC DNA]</scope>
    <source>
        <strain evidence="1 2">ATCC 23834</strain>
    </source>
</reference>
<evidence type="ECO:0000313" key="1">
    <source>
        <dbReference type="EMBL" id="EEG23688.1"/>
    </source>
</evidence>
<evidence type="ECO:0000313" key="2">
    <source>
        <dbReference type="Proteomes" id="UP000005837"/>
    </source>
</evidence>
<gene>
    <name evidence="1" type="ORF">EIKCOROL_01659</name>
</gene>
<organism evidence="1 2">
    <name type="scientific">Eikenella corrodens ATCC 23834</name>
    <dbReference type="NCBI Taxonomy" id="546274"/>
    <lineage>
        <taxon>Bacteria</taxon>
        <taxon>Pseudomonadati</taxon>
        <taxon>Pseudomonadota</taxon>
        <taxon>Betaproteobacteria</taxon>
        <taxon>Neisseriales</taxon>
        <taxon>Neisseriaceae</taxon>
        <taxon>Eikenella</taxon>
    </lineage>
</organism>
<dbReference type="EMBL" id="ACEA01000033">
    <property type="protein sequence ID" value="EEG23688.1"/>
    <property type="molecule type" value="Genomic_DNA"/>
</dbReference>
<comment type="caution">
    <text evidence="1">The sequence shown here is derived from an EMBL/GenBank/DDBJ whole genome shotgun (WGS) entry which is preliminary data.</text>
</comment>
<name>C0DWA8_EIKCO</name>
<accession>C0DWA8</accession>
<sequence>MPPHQAGYLKPNRAFSGSLQVFLRRPLAKCGFYVTFCRSGSAGLAWRVRPGIKRLSGQRVGCWLSNVSIKKGS</sequence>
<dbReference type="Proteomes" id="UP000005837">
    <property type="component" value="Unassembled WGS sequence"/>
</dbReference>
<proteinExistence type="predicted"/>
<dbReference type="AlphaFoldDB" id="C0DWA8"/>